<evidence type="ECO:0000313" key="4">
    <source>
        <dbReference type="EMBL" id="TYK65373.1"/>
    </source>
</evidence>
<evidence type="ECO:0000259" key="3">
    <source>
        <dbReference type="PROSITE" id="PS50894"/>
    </source>
</evidence>
<organism evidence="4 5">
    <name type="scientific">Colwellia echini</name>
    <dbReference type="NCBI Taxonomy" id="1982103"/>
    <lineage>
        <taxon>Bacteria</taxon>
        <taxon>Pseudomonadati</taxon>
        <taxon>Pseudomonadota</taxon>
        <taxon>Gammaproteobacteria</taxon>
        <taxon>Alteromonadales</taxon>
        <taxon>Colwelliaceae</taxon>
        <taxon>Colwellia</taxon>
    </lineage>
</organism>
<keyword evidence="5" id="KW-1185">Reference proteome</keyword>
<feature type="modified residue" description="Phosphohistidine" evidence="2">
    <location>
        <position position="69"/>
    </location>
</feature>
<reference evidence="4 5" key="1">
    <citation type="submission" date="2019-08" db="EMBL/GenBank/DDBJ databases">
        <title>Microbe sample from Colwellia echini.</title>
        <authorList>
            <person name="Christiansen L."/>
            <person name="Pathiraja D."/>
            <person name="Schultz-Johansen M."/>
            <person name="Choi I.-G."/>
            <person name="Stougaard P."/>
        </authorList>
    </citation>
    <scope>NUCLEOTIDE SEQUENCE [LARGE SCALE GENOMIC DNA]</scope>
    <source>
        <strain evidence="4 5">A3</strain>
    </source>
</reference>
<dbReference type="SUPFAM" id="SSF47226">
    <property type="entry name" value="Histidine-containing phosphotransfer domain, HPT domain"/>
    <property type="match status" value="1"/>
</dbReference>
<dbReference type="PROSITE" id="PS50894">
    <property type="entry name" value="HPT"/>
    <property type="match status" value="1"/>
</dbReference>
<proteinExistence type="predicted"/>
<dbReference type="Proteomes" id="UP000815846">
    <property type="component" value="Unassembled WGS sequence"/>
</dbReference>
<dbReference type="InterPro" id="IPR036641">
    <property type="entry name" value="HPT_dom_sf"/>
</dbReference>
<evidence type="ECO:0000313" key="5">
    <source>
        <dbReference type="Proteomes" id="UP000815846"/>
    </source>
</evidence>
<gene>
    <name evidence="4" type="ORF">CWS31_010945</name>
</gene>
<name>A0ABY3MVY5_9GAMM</name>
<protein>
    <submittedName>
        <fullName evidence="4">Phosphorelay protein</fullName>
    </submittedName>
</protein>
<feature type="domain" description="HPt" evidence="3">
    <location>
        <begin position="30"/>
        <end position="121"/>
    </location>
</feature>
<evidence type="ECO:0000256" key="1">
    <source>
        <dbReference type="ARBA" id="ARBA00023012"/>
    </source>
</evidence>
<comment type="caution">
    <text evidence="4">The sequence shown here is derived from an EMBL/GenBank/DDBJ whole genome shotgun (WGS) entry which is preliminary data.</text>
</comment>
<evidence type="ECO:0000256" key="2">
    <source>
        <dbReference type="PROSITE-ProRule" id="PRU00110"/>
    </source>
</evidence>
<dbReference type="Gene3D" id="1.20.120.160">
    <property type="entry name" value="HPT domain"/>
    <property type="match status" value="1"/>
</dbReference>
<dbReference type="EMBL" id="PJAI02000011">
    <property type="protein sequence ID" value="TYK65373.1"/>
    <property type="molecule type" value="Genomic_DNA"/>
</dbReference>
<accession>A0ABY3MVY5</accession>
<dbReference type="InterPro" id="IPR008207">
    <property type="entry name" value="Sig_transdc_His_kin_Hpt_dom"/>
</dbReference>
<keyword evidence="2" id="KW-0597">Phosphoprotein</keyword>
<sequence>MVIKRLSMQAEQMSSKLDLVLLDDYLDRLGKVIVEKMFTLYTQQVVIYLNDIENAQLSESSTDWQTHCHKMKGAAASVGMSQLHAQLKVLEKTDASTAEKAVLLTELKVLNEDAIFTFKNWLASK</sequence>
<keyword evidence="1" id="KW-0902">Two-component regulatory system</keyword>
<dbReference type="Pfam" id="PF01627">
    <property type="entry name" value="Hpt"/>
    <property type="match status" value="1"/>
</dbReference>